<name>A0AAU9EDS5_9BACT</name>
<dbReference type="SUPFAM" id="SSF53822">
    <property type="entry name" value="Periplasmic binding protein-like I"/>
    <property type="match status" value="1"/>
</dbReference>
<dbReference type="Proteomes" id="UP001366166">
    <property type="component" value="Chromosome"/>
</dbReference>
<dbReference type="InterPro" id="IPR028082">
    <property type="entry name" value="Peripla_BP_I"/>
</dbReference>
<dbReference type="AlphaFoldDB" id="A0AAU9EDS5"/>
<gene>
    <name evidence="6" type="ORF">FAK_23440</name>
</gene>
<keyword evidence="1" id="KW-0678">Repressor</keyword>
<proteinExistence type="predicted"/>
<keyword evidence="2" id="KW-0805">Transcription regulation</keyword>
<dbReference type="CDD" id="cd01392">
    <property type="entry name" value="HTH_LacI"/>
    <property type="match status" value="1"/>
</dbReference>
<dbReference type="SUPFAM" id="SSF47413">
    <property type="entry name" value="lambda repressor-like DNA-binding domains"/>
    <property type="match status" value="1"/>
</dbReference>
<evidence type="ECO:0000259" key="5">
    <source>
        <dbReference type="PROSITE" id="PS50932"/>
    </source>
</evidence>
<evidence type="ECO:0000256" key="1">
    <source>
        <dbReference type="ARBA" id="ARBA00022491"/>
    </source>
</evidence>
<feature type="domain" description="HTH lacI-type" evidence="5">
    <location>
        <begin position="2"/>
        <end position="56"/>
    </location>
</feature>
<dbReference type="Pfam" id="PF00356">
    <property type="entry name" value="LacI"/>
    <property type="match status" value="1"/>
</dbReference>
<dbReference type="CDD" id="cd06267">
    <property type="entry name" value="PBP1_LacI_sugar_binding-like"/>
    <property type="match status" value="1"/>
</dbReference>
<evidence type="ECO:0000256" key="3">
    <source>
        <dbReference type="ARBA" id="ARBA00023125"/>
    </source>
</evidence>
<dbReference type="InterPro" id="IPR000843">
    <property type="entry name" value="HTH_LacI"/>
</dbReference>
<evidence type="ECO:0000256" key="4">
    <source>
        <dbReference type="ARBA" id="ARBA00023163"/>
    </source>
</evidence>
<reference evidence="7" key="1">
    <citation type="journal article" date="2023" name="Arch. Microbiol.">
        <title>Desulfoferula mesophilus gen. nov. sp. nov., a mesophilic sulfate-reducing bacterium isolated from a brackish lake sediment.</title>
        <authorList>
            <person name="Watanabe T."/>
            <person name="Yabe T."/>
            <person name="Tsuji J.M."/>
            <person name="Fukui M."/>
        </authorList>
    </citation>
    <scope>NUCLEOTIDE SEQUENCE [LARGE SCALE GENOMIC DNA]</scope>
    <source>
        <strain evidence="7">12FAK</strain>
    </source>
</reference>
<evidence type="ECO:0000313" key="7">
    <source>
        <dbReference type="Proteomes" id="UP001366166"/>
    </source>
</evidence>
<dbReference type="InterPro" id="IPR046335">
    <property type="entry name" value="LacI/GalR-like_sensor"/>
</dbReference>
<dbReference type="SMART" id="SM00354">
    <property type="entry name" value="HTH_LACI"/>
    <property type="match status" value="1"/>
</dbReference>
<organism evidence="6 7">
    <name type="scientific">Desulfoferula mesophila</name>
    <dbReference type="NCBI Taxonomy" id="3058419"/>
    <lineage>
        <taxon>Bacteria</taxon>
        <taxon>Pseudomonadati</taxon>
        <taxon>Thermodesulfobacteriota</taxon>
        <taxon>Desulfarculia</taxon>
        <taxon>Desulfarculales</taxon>
        <taxon>Desulfarculaceae</taxon>
        <taxon>Desulfoferula</taxon>
    </lineage>
</organism>
<evidence type="ECO:0000313" key="6">
    <source>
        <dbReference type="EMBL" id="BEQ15278.1"/>
    </source>
</evidence>
<dbReference type="EMBL" id="AP028679">
    <property type="protein sequence ID" value="BEQ15278.1"/>
    <property type="molecule type" value="Genomic_DNA"/>
</dbReference>
<dbReference type="PANTHER" id="PTHR30146:SF148">
    <property type="entry name" value="HTH-TYPE TRANSCRIPTIONAL REPRESSOR PURR-RELATED"/>
    <property type="match status" value="1"/>
</dbReference>
<keyword evidence="4" id="KW-0804">Transcription</keyword>
<dbReference type="Pfam" id="PF13377">
    <property type="entry name" value="Peripla_BP_3"/>
    <property type="match status" value="1"/>
</dbReference>
<protein>
    <submittedName>
        <fullName evidence="6">LacI family transcriptional regulator</fullName>
    </submittedName>
</protein>
<dbReference type="GO" id="GO:0003700">
    <property type="term" value="F:DNA-binding transcription factor activity"/>
    <property type="evidence" value="ECO:0007669"/>
    <property type="project" value="TreeGrafter"/>
</dbReference>
<accession>A0AAU9EDS5</accession>
<evidence type="ECO:0000256" key="2">
    <source>
        <dbReference type="ARBA" id="ARBA00023015"/>
    </source>
</evidence>
<dbReference type="Gene3D" id="3.40.50.2300">
    <property type="match status" value="2"/>
</dbReference>
<dbReference type="PANTHER" id="PTHR30146">
    <property type="entry name" value="LACI-RELATED TRANSCRIPTIONAL REPRESSOR"/>
    <property type="match status" value="1"/>
</dbReference>
<dbReference type="KEGG" id="dmp:FAK_23440"/>
<dbReference type="Gene3D" id="1.10.260.40">
    <property type="entry name" value="lambda repressor-like DNA-binding domains"/>
    <property type="match status" value="1"/>
</dbReference>
<dbReference type="PROSITE" id="PS00356">
    <property type="entry name" value="HTH_LACI_1"/>
    <property type="match status" value="1"/>
</dbReference>
<keyword evidence="3" id="KW-0238">DNA-binding</keyword>
<dbReference type="PROSITE" id="PS50932">
    <property type="entry name" value="HTH_LACI_2"/>
    <property type="match status" value="1"/>
</dbReference>
<dbReference type="InterPro" id="IPR010982">
    <property type="entry name" value="Lambda_DNA-bd_dom_sf"/>
</dbReference>
<sequence length="338" mass="37305">MSTILEIAKLANVSYSTVSRALNGQKGVSEAMREKIVQLAKELDYYPNSSARALVAKRVGVIGLIIPRTCEYTFTSPYYSHILLGISSMATQRGYQLMLIINEKNSYAIPYHRRQVDGVIVVGNHYDDQRIFDLAKQNIPCVAVPGFVKDSPGNPMSTTSDNYEANYQALTHLVGLKHRRIAYILGHRNSKYSVERLEVYRDVMNEHGLEIREEYTPYSDFSVTDGFRLTGKLLDMPEPPTALICTNDSLSMGALNQIKARSLRIPQDLSVIVTCASDILSLHEPPLTHIHVPVVGVGSAAAAMLIEFIETGEAPGEVHAIPAQFTVRKSTGINPEAA</sequence>
<keyword evidence="7" id="KW-1185">Reference proteome</keyword>
<dbReference type="GO" id="GO:0000976">
    <property type="term" value="F:transcription cis-regulatory region binding"/>
    <property type="evidence" value="ECO:0007669"/>
    <property type="project" value="TreeGrafter"/>
</dbReference>
<dbReference type="RefSeq" id="WP_338599476.1">
    <property type="nucleotide sequence ID" value="NZ_AP028679.1"/>
</dbReference>